<evidence type="ECO:0000256" key="3">
    <source>
        <dbReference type="ARBA" id="ARBA00022723"/>
    </source>
</evidence>
<gene>
    <name evidence="11" type="ORF">FA15DRAFT_702491</name>
</gene>
<keyword evidence="6" id="KW-0862">Zinc</keyword>
<accession>A0A5C3L3J8</accession>
<comment type="similarity">
    <text evidence="1">Belongs to the peptidase M43B family.</text>
</comment>
<dbReference type="InterPro" id="IPR024079">
    <property type="entry name" value="MetalloPept_cat_dom_sf"/>
</dbReference>
<dbReference type="AlphaFoldDB" id="A0A5C3L3J8"/>
<keyword evidence="4 9" id="KW-0732">Signal</keyword>
<evidence type="ECO:0000256" key="9">
    <source>
        <dbReference type="SAM" id="SignalP"/>
    </source>
</evidence>
<keyword evidence="7" id="KW-0482">Metalloprotease</keyword>
<evidence type="ECO:0000256" key="7">
    <source>
        <dbReference type="ARBA" id="ARBA00023049"/>
    </source>
</evidence>
<dbReference type="PANTHER" id="PTHR47466">
    <property type="match status" value="1"/>
</dbReference>
<reference evidence="11 12" key="1">
    <citation type="journal article" date="2019" name="Nat. Ecol. Evol.">
        <title>Megaphylogeny resolves global patterns of mushroom evolution.</title>
        <authorList>
            <person name="Varga T."/>
            <person name="Krizsan K."/>
            <person name="Foldi C."/>
            <person name="Dima B."/>
            <person name="Sanchez-Garcia M."/>
            <person name="Sanchez-Ramirez S."/>
            <person name="Szollosi G.J."/>
            <person name="Szarkandi J.G."/>
            <person name="Papp V."/>
            <person name="Albert L."/>
            <person name="Andreopoulos W."/>
            <person name="Angelini C."/>
            <person name="Antonin V."/>
            <person name="Barry K.W."/>
            <person name="Bougher N.L."/>
            <person name="Buchanan P."/>
            <person name="Buyck B."/>
            <person name="Bense V."/>
            <person name="Catcheside P."/>
            <person name="Chovatia M."/>
            <person name="Cooper J."/>
            <person name="Damon W."/>
            <person name="Desjardin D."/>
            <person name="Finy P."/>
            <person name="Geml J."/>
            <person name="Haridas S."/>
            <person name="Hughes K."/>
            <person name="Justo A."/>
            <person name="Karasinski D."/>
            <person name="Kautmanova I."/>
            <person name="Kiss B."/>
            <person name="Kocsube S."/>
            <person name="Kotiranta H."/>
            <person name="LaButti K.M."/>
            <person name="Lechner B.E."/>
            <person name="Liimatainen K."/>
            <person name="Lipzen A."/>
            <person name="Lukacs Z."/>
            <person name="Mihaltcheva S."/>
            <person name="Morgado L.N."/>
            <person name="Niskanen T."/>
            <person name="Noordeloos M.E."/>
            <person name="Ohm R.A."/>
            <person name="Ortiz-Santana B."/>
            <person name="Ovrebo C."/>
            <person name="Racz N."/>
            <person name="Riley R."/>
            <person name="Savchenko A."/>
            <person name="Shiryaev A."/>
            <person name="Soop K."/>
            <person name="Spirin V."/>
            <person name="Szebenyi C."/>
            <person name="Tomsovsky M."/>
            <person name="Tulloss R.E."/>
            <person name="Uehling J."/>
            <person name="Grigoriev I.V."/>
            <person name="Vagvolgyi C."/>
            <person name="Papp T."/>
            <person name="Martin F.M."/>
            <person name="Miettinen O."/>
            <person name="Hibbett D.S."/>
            <person name="Nagy L.G."/>
        </authorList>
    </citation>
    <scope>NUCLEOTIDE SEQUENCE [LARGE SCALE GENOMIC DNA]</scope>
    <source>
        <strain evidence="11 12">CBS 121175</strain>
    </source>
</reference>
<dbReference type="STRING" id="230819.A0A5C3L3J8"/>
<keyword evidence="2" id="KW-0645">Protease</keyword>
<dbReference type="Proteomes" id="UP000307440">
    <property type="component" value="Unassembled WGS sequence"/>
</dbReference>
<dbReference type="Gene3D" id="3.40.390.10">
    <property type="entry name" value="Collagenase (Catalytic Domain)"/>
    <property type="match status" value="1"/>
</dbReference>
<name>A0A5C3L3J8_COPMA</name>
<dbReference type="PANTHER" id="PTHR47466:SF1">
    <property type="entry name" value="METALLOPROTEASE MEP1 (AFU_ORTHOLOGUE AFUA_1G07730)-RELATED"/>
    <property type="match status" value="1"/>
</dbReference>
<dbReference type="GO" id="GO:0046872">
    <property type="term" value="F:metal ion binding"/>
    <property type="evidence" value="ECO:0007669"/>
    <property type="project" value="UniProtKB-KW"/>
</dbReference>
<keyword evidence="5" id="KW-0378">Hydrolase</keyword>
<dbReference type="Pfam" id="PF05572">
    <property type="entry name" value="Peptidase_M43"/>
    <property type="match status" value="1"/>
</dbReference>
<proteinExistence type="inferred from homology"/>
<dbReference type="EMBL" id="ML210171">
    <property type="protein sequence ID" value="TFK26736.1"/>
    <property type="molecule type" value="Genomic_DNA"/>
</dbReference>
<feature type="signal peptide" evidence="9">
    <location>
        <begin position="1"/>
        <end position="20"/>
    </location>
</feature>
<evidence type="ECO:0000256" key="5">
    <source>
        <dbReference type="ARBA" id="ARBA00022801"/>
    </source>
</evidence>
<dbReference type="GO" id="GO:0008237">
    <property type="term" value="F:metallopeptidase activity"/>
    <property type="evidence" value="ECO:0007669"/>
    <property type="project" value="UniProtKB-KW"/>
</dbReference>
<dbReference type="InterPro" id="IPR008754">
    <property type="entry name" value="Peptidase_M43"/>
</dbReference>
<feature type="domain" description="Peptidase M43 pregnancy-associated plasma-A" evidence="10">
    <location>
        <begin position="175"/>
        <end position="258"/>
    </location>
</feature>
<keyword evidence="12" id="KW-1185">Reference proteome</keyword>
<keyword evidence="3" id="KW-0479">Metal-binding</keyword>
<sequence>MKLFLFALASLAFSYGSVGGQGIDAANNDPSQIDSALETQLECLTPDASPAEAAQIEREFRASPRSNSVQRAVPLVFPLFYHVLHRDETFSGGYLSDAQVHAAVDLLNDGFAASRIRFRLDGIRRWRNATWFQSVDGSAENSAIEREMKEHTRIGGSNTLNVWTSGSLQLICHLRMTRAAGYATFPWSYATNSVNDGVVMKWDVIPGGNSVIRSGKTITHEAGHWVGLWHTFQGGCTGDGDFVGDTPAHTATDFNGCGTRDTCPDRPGEDPVYLITTKVHEVSARYGDSRAVLLFQKAGRLFIYTQLPIAPVADLASVGVNRHVETLI</sequence>
<protein>
    <recommendedName>
        <fullName evidence="10">Peptidase M43 pregnancy-associated plasma-A domain-containing protein</fullName>
    </recommendedName>
</protein>
<evidence type="ECO:0000256" key="1">
    <source>
        <dbReference type="ARBA" id="ARBA00008721"/>
    </source>
</evidence>
<organism evidence="11 12">
    <name type="scientific">Coprinopsis marcescibilis</name>
    <name type="common">Agaric fungus</name>
    <name type="synonym">Psathyrella marcescibilis</name>
    <dbReference type="NCBI Taxonomy" id="230819"/>
    <lineage>
        <taxon>Eukaryota</taxon>
        <taxon>Fungi</taxon>
        <taxon>Dikarya</taxon>
        <taxon>Basidiomycota</taxon>
        <taxon>Agaricomycotina</taxon>
        <taxon>Agaricomycetes</taxon>
        <taxon>Agaricomycetidae</taxon>
        <taxon>Agaricales</taxon>
        <taxon>Agaricineae</taxon>
        <taxon>Psathyrellaceae</taxon>
        <taxon>Coprinopsis</taxon>
    </lineage>
</organism>
<dbReference type="SUPFAM" id="SSF55486">
    <property type="entry name" value="Metalloproteases ('zincins'), catalytic domain"/>
    <property type="match status" value="1"/>
</dbReference>
<evidence type="ECO:0000256" key="6">
    <source>
        <dbReference type="ARBA" id="ARBA00022833"/>
    </source>
</evidence>
<evidence type="ECO:0000259" key="10">
    <source>
        <dbReference type="Pfam" id="PF05572"/>
    </source>
</evidence>
<evidence type="ECO:0000256" key="4">
    <source>
        <dbReference type="ARBA" id="ARBA00022729"/>
    </source>
</evidence>
<dbReference type="OrthoDB" id="536211at2759"/>
<evidence type="ECO:0000256" key="8">
    <source>
        <dbReference type="ARBA" id="ARBA00023157"/>
    </source>
</evidence>
<evidence type="ECO:0000313" key="11">
    <source>
        <dbReference type="EMBL" id="TFK26736.1"/>
    </source>
</evidence>
<dbReference type="GO" id="GO:0006508">
    <property type="term" value="P:proteolysis"/>
    <property type="evidence" value="ECO:0007669"/>
    <property type="project" value="UniProtKB-KW"/>
</dbReference>
<evidence type="ECO:0000256" key="2">
    <source>
        <dbReference type="ARBA" id="ARBA00022670"/>
    </source>
</evidence>
<keyword evidence="8" id="KW-1015">Disulfide bond</keyword>
<feature type="chain" id="PRO_5022945967" description="Peptidase M43 pregnancy-associated plasma-A domain-containing protein" evidence="9">
    <location>
        <begin position="21"/>
        <end position="328"/>
    </location>
</feature>
<evidence type="ECO:0000313" key="12">
    <source>
        <dbReference type="Proteomes" id="UP000307440"/>
    </source>
</evidence>